<feature type="signal peptide" evidence="1">
    <location>
        <begin position="1"/>
        <end position="26"/>
    </location>
</feature>
<evidence type="ECO:0000313" key="4">
    <source>
        <dbReference type="Proteomes" id="UP000070299"/>
    </source>
</evidence>
<dbReference type="RefSeq" id="WP_068372334.1">
    <property type="nucleotide sequence ID" value="NZ_LSNE01000003.1"/>
</dbReference>
<accession>A0A136A2Z0</accession>
<dbReference type="STRING" id="1799789.AX660_05930"/>
<dbReference type="Pfam" id="PF00753">
    <property type="entry name" value="Lactamase_B"/>
    <property type="match status" value="1"/>
</dbReference>
<name>A0A136A2Z0_9ALTE</name>
<dbReference type="InterPro" id="IPR036866">
    <property type="entry name" value="RibonucZ/Hydroxyglut_hydro"/>
</dbReference>
<organism evidence="3 4">
    <name type="scientific">Paraglaciecola hydrolytica</name>
    <dbReference type="NCBI Taxonomy" id="1799789"/>
    <lineage>
        <taxon>Bacteria</taxon>
        <taxon>Pseudomonadati</taxon>
        <taxon>Pseudomonadota</taxon>
        <taxon>Gammaproteobacteria</taxon>
        <taxon>Alteromonadales</taxon>
        <taxon>Alteromonadaceae</taxon>
        <taxon>Paraglaciecola</taxon>
    </lineage>
</organism>
<dbReference type="Gene3D" id="3.60.15.10">
    <property type="entry name" value="Ribonuclease Z/Hydroxyacylglutathione hydrolase-like"/>
    <property type="match status" value="1"/>
</dbReference>
<evidence type="ECO:0000259" key="2">
    <source>
        <dbReference type="Pfam" id="PF00753"/>
    </source>
</evidence>
<dbReference type="PANTHER" id="PTHR30619:SF1">
    <property type="entry name" value="RECOMBINATION PROTEIN 2"/>
    <property type="match status" value="1"/>
</dbReference>
<sequence length="383" mass="41714">MKKVATRLFTFSVSLCFLSASFYNFALDSDDGKYNKLQIHYINLGQGGSTLIVGPDGTTVLYDFGVKQGKSGLVDYLDSVLGGNKTINYAILSHRDKDHFVGYKDLIEAGYNITVANYEPDGPPKDSPLYVDNWTNITPKTRAGIARSIPVGLTIALGNGASILVAAANGKIFDGTSVKVSNENDRSISLFLDYRNFQYVLDGDLGGGEETCSGHETSQMDVQTEVAKALLNAEKIDDENGVEVFHVAHHGSESSTPARYVSRLNPEVGLISVGNPNCSYRHPRKDVVSMLLNKSSGDDEVCSKVTPLIHVFQTDYGSEKCSNETVGRETDNSGIISGDIILSTDGQTEYNIKTTGMLWVKGRKVKKAESQTFSMKMDKNKDV</sequence>
<evidence type="ECO:0000313" key="3">
    <source>
        <dbReference type="EMBL" id="KXI29592.1"/>
    </source>
</evidence>
<dbReference type="SUPFAM" id="SSF56281">
    <property type="entry name" value="Metallo-hydrolase/oxidoreductase"/>
    <property type="match status" value="1"/>
</dbReference>
<dbReference type="EMBL" id="LSNE01000003">
    <property type="protein sequence ID" value="KXI29592.1"/>
    <property type="molecule type" value="Genomic_DNA"/>
</dbReference>
<evidence type="ECO:0000256" key="1">
    <source>
        <dbReference type="SAM" id="SignalP"/>
    </source>
</evidence>
<dbReference type="InterPro" id="IPR001279">
    <property type="entry name" value="Metallo-B-lactamas"/>
</dbReference>
<gene>
    <name evidence="3" type="ORF">AX660_05930</name>
</gene>
<dbReference type="OrthoDB" id="9761531at2"/>
<dbReference type="PANTHER" id="PTHR30619">
    <property type="entry name" value="DNA INTERNALIZATION/COMPETENCE PROTEIN COMEC/REC2"/>
    <property type="match status" value="1"/>
</dbReference>
<dbReference type="AlphaFoldDB" id="A0A136A2Z0"/>
<keyword evidence="1" id="KW-0732">Signal</keyword>
<feature type="domain" description="Metallo-beta-lactamase" evidence="2">
    <location>
        <begin position="45"/>
        <end position="141"/>
    </location>
</feature>
<dbReference type="Proteomes" id="UP000070299">
    <property type="component" value="Unassembled WGS sequence"/>
</dbReference>
<comment type="caution">
    <text evidence="3">The sequence shown here is derived from an EMBL/GenBank/DDBJ whole genome shotgun (WGS) entry which is preliminary data.</text>
</comment>
<dbReference type="InterPro" id="IPR052159">
    <property type="entry name" value="Competence_DNA_uptake"/>
</dbReference>
<reference evidence="4" key="1">
    <citation type="submission" date="2016-02" db="EMBL/GenBank/DDBJ databases">
        <authorList>
            <person name="Schultz-Johansen M."/>
            <person name="Glaring M.A."/>
            <person name="Bech P.K."/>
            <person name="Stougaard P."/>
        </authorList>
    </citation>
    <scope>NUCLEOTIDE SEQUENCE [LARGE SCALE GENOMIC DNA]</scope>
    <source>
        <strain evidence="4">S66</strain>
    </source>
</reference>
<protein>
    <recommendedName>
        <fullName evidence="2">Metallo-beta-lactamase domain-containing protein</fullName>
    </recommendedName>
</protein>
<proteinExistence type="predicted"/>
<feature type="chain" id="PRO_5007469330" description="Metallo-beta-lactamase domain-containing protein" evidence="1">
    <location>
        <begin position="27"/>
        <end position="383"/>
    </location>
</feature>
<keyword evidence="4" id="KW-1185">Reference proteome</keyword>